<keyword evidence="1" id="KW-0677">Repeat</keyword>
<feature type="repeat" description="ANK" evidence="3">
    <location>
        <begin position="175"/>
        <end position="207"/>
    </location>
</feature>
<dbReference type="PANTHER" id="PTHR24178">
    <property type="entry name" value="MOLTING PROTEIN MLT-4"/>
    <property type="match status" value="1"/>
</dbReference>
<protein>
    <submittedName>
        <fullName evidence="6">Ankyrin repeat and death domain-containing protein 1A-like isoform X1</fullName>
    </submittedName>
</protein>
<dbReference type="PRINTS" id="PR01415">
    <property type="entry name" value="ANKYRIN"/>
</dbReference>
<dbReference type="Pfam" id="PF00023">
    <property type="entry name" value="Ank"/>
    <property type="match status" value="1"/>
</dbReference>
<reference evidence="6" key="1">
    <citation type="submission" date="2025-08" db="UniProtKB">
        <authorList>
            <consortium name="RefSeq"/>
        </authorList>
    </citation>
    <scope>IDENTIFICATION</scope>
    <source>
        <tissue evidence="6">Whole sample</tissue>
    </source>
</reference>
<feature type="repeat" description="ANK" evidence="3">
    <location>
        <begin position="107"/>
        <end position="139"/>
    </location>
</feature>
<proteinExistence type="predicted"/>
<organism evidence="5 6">
    <name type="scientific">Crassostrea virginica</name>
    <name type="common">Eastern oyster</name>
    <dbReference type="NCBI Taxonomy" id="6565"/>
    <lineage>
        <taxon>Eukaryota</taxon>
        <taxon>Metazoa</taxon>
        <taxon>Spiralia</taxon>
        <taxon>Lophotrochozoa</taxon>
        <taxon>Mollusca</taxon>
        <taxon>Bivalvia</taxon>
        <taxon>Autobranchia</taxon>
        <taxon>Pteriomorphia</taxon>
        <taxon>Ostreida</taxon>
        <taxon>Ostreoidea</taxon>
        <taxon>Ostreidae</taxon>
        <taxon>Crassostrea</taxon>
    </lineage>
</organism>
<dbReference type="Gene3D" id="1.25.40.20">
    <property type="entry name" value="Ankyrin repeat-containing domain"/>
    <property type="match status" value="5"/>
</dbReference>
<dbReference type="PANTHER" id="PTHR24178:SF9">
    <property type="entry name" value="ANK_REP_REGION DOMAIN-CONTAINING PROTEIN"/>
    <property type="match status" value="1"/>
</dbReference>
<dbReference type="Proteomes" id="UP000694844">
    <property type="component" value="Chromosome 4"/>
</dbReference>
<dbReference type="AlphaFoldDB" id="A0A8B8DNX3"/>
<evidence type="ECO:0000256" key="1">
    <source>
        <dbReference type="ARBA" id="ARBA00022737"/>
    </source>
</evidence>
<evidence type="ECO:0000256" key="3">
    <source>
        <dbReference type="PROSITE-ProRule" id="PRU00023"/>
    </source>
</evidence>
<feature type="repeat" description="ANK" evidence="3">
    <location>
        <begin position="340"/>
        <end position="372"/>
    </location>
</feature>
<dbReference type="Pfam" id="PF00531">
    <property type="entry name" value="Death"/>
    <property type="match status" value="1"/>
</dbReference>
<dbReference type="InterPro" id="IPR000488">
    <property type="entry name" value="Death_dom"/>
</dbReference>
<dbReference type="GeneID" id="111128245"/>
<dbReference type="KEGG" id="cvn:111128245"/>
<dbReference type="GO" id="GO:0007165">
    <property type="term" value="P:signal transduction"/>
    <property type="evidence" value="ECO:0007669"/>
    <property type="project" value="InterPro"/>
</dbReference>
<gene>
    <name evidence="6" type="primary">LOC111128245</name>
</gene>
<feature type="repeat" description="ANK" evidence="3">
    <location>
        <begin position="74"/>
        <end position="106"/>
    </location>
</feature>
<dbReference type="InterPro" id="IPR002110">
    <property type="entry name" value="Ankyrin_rpt"/>
</dbReference>
<dbReference type="PROSITE" id="PS50297">
    <property type="entry name" value="ANK_REP_REGION"/>
    <property type="match status" value="7"/>
</dbReference>
<evidence type="ECO:0000259" key="4">
    <source>
        <dbReference type="PROSITE" id="PS50017"/>
    </source>
</evidence>
<dbReference type="OrthoDB" id="448455at2759"/>
<keyword evidence="2 3" id="KW-0040">ANK repeat</keyword>
<dbReference type="CDD" id="cd01670">
    <property type="entry name" value="Death"/>
    <property type="match status" value="1"/>
</dbReference>
<dbReference type="SUPFAM" id="SSF47986">
    <property type="entry name" value="DEATH domain"/>
    <property type="match status" value="1"/>
</dbReference>
<evidence type="ECO:0000313" key="5">
    <source>
        <dbReference type="Proteomes" id="UP000694844"/>
    </source>
</evidence>
<dbReference type="SMART" id="SM00248">
    <property type="entry name" value="ANK"/>
    <property type="match status" value="11"/>
</dbReference>
<feature type="repeat" description="ANK" evidence="3">
    <location>
        <begin position="208"/>
        <end position="240"/>
    </location>
</feature>
<dbReference type="Pfam" id="PF12796">
    <property type="entry name" value="Ank_2"/>
    <property type="match status" value="3"/>
</dbReference>
<evidence type="ECO:0000313" key="6">
    <source>
        <dbReference type="RefSeq" id="XP_022329475.1"/>
    </source>
</evidence>
<feature type="domain" description="Death" evidence="4">
    <location>
        <begin position="447"/>
        <end position="520"/>
    </location>
</feature>
<sequence length="536" mass="60524">MSVSGEEKSLLVEVDEELRLTLKENDCAMSTILEPSSMTKGEINFHKAAKENDLESVRKLLSEHRINVNCKNNLDRTALHWAAANGNIDVIEKLIEDGADLESKDKYGMRPLLWAAWFGHLEAIKVLIAGGATPLCTNKQGMGILHCAAQNNHVEVMNFIFESLENMNINEGEMTGRTPLHLASEAGHIEAVMRLIDMSCDANTRDKDGKTALHLAAEAGKSDVIRKLLNLGVEVSDRDADGKTAMHIAAEEGHLSVIEVLFDFDAKADAETIKEMSPLHFASTRGHAEIVIKLIEHGAQLDVVNFQGNTPLHLAALNNQAEVTRILIKKKCQVDIQNYRQQTPLHIAVESGYQDIVEVLLGANASLELREKLGKTPLQLAARGSFVAIVDMIIKAERYYEVTRDYHEKELYDLDPHLYLRQPRHPSSAQMKDILWKLATKQLKPGDWKKLGLYWKFTAEHIRSIEHQYTGTQSYKEHGFRLLMIWLHGVRKDENVMRLLFEALSTIDRRSLAEQIRRKTDLRRDKFCMNSLCSIV</sequence>
<keyword evidence="5" id="KW-1185">Reference proteome</keyword>
<dbReference type="Gene3D" id="1.10.533.10">
    <property type="entry name" value="Death Domain, Fas"/>
    <property type="match status" value="1"/>
</dbReference>
<dbReference type="PROSITE" id="PS50088">
    <property type="entry name" value="ANK_REPEAT"/>
    <property type="match status" value="8"/>
</dbReference>
<dbReference type="RefSeq" id="XP_022329475.1">
    <property type="nucleotide sequence ID" value="XM_022473767.1"/>
</dbReference>
<feature type="repeat" description="ANK" evidence="3">
    <location>
        <begin position="307"/>
        <end position="339"/>
    </location>
</feature>
<evidence type="ECO:0000256" key="2">
    <source>
        <dbReference type="ARBA" id="ARBA00023043"/>
    </source>
</evidence>
<accession>A0A8B8DNX3</accession>
<feature type="repeat" description="ANK" evidence="3">
    <location>
        <begin position="274"/>
        <end position="306"/>
    </location>
</feature>
<dbReference type="InterPro" id="IPR011029">
    <property type="entry name" value="DEATH-like_dom_sf"/>
</dbReference>
<name>A0A8B8DNX3_CRAVI</name>
<dbReference type="SUPFAM" id="SSF48403">
    <property type="entry name" value="Ankyrin repeat"/>
    <property type="match status" value="1"/>
</dbReference>
<dbReference type="PROSITE" id="PS50017">
    <property type="entry name" value="DEATH_DOMAIN"/>
    <property type="match status" value="1"/>
</dbReference>
<feature type="repeat" description="ANK" evidence="3">
    <location>
        <begin position="241"/>
        <end position="273"/>
    </location>
</feature>
<dbReference type="InterPro" id="IPR036770">
    <property type="entry name" value="Ankyrin_rpt-contain_sf"/>
</dbReference>